<dbReference type="AlphaFoldDB" id="A0AA38I0B2"/>
<dbReference type="EMBL" id="JALNTZ010000007">
    <property type="protein sequence ID" value="KAJ3646878.1"/>
    <property type="molecule type" value="Genomic_DNA"/>
</dbReference>
<feature type="domain" description="P-type" evidence="8">
    <location>
        <begin position="69"/>
        <end position="110"/>
    </location>
</feature>
<evidence type="ECO:0000256" key="7">
    <source>
        <dbReference type="SAM" id="Phobius"/>
    </source>
</evidence>
<dbReference type="Pfam" id="PF01055">
    <property type="entry name" value="Glyco_hydro_31_2nd"/>
    <property type="match status" value="1"/>
</dbReference>
<dbReference type="PANTHER" id="PTHR22762:SF167">
    <property type="entry name" value="LYSOSOMAL ALPHA-GLUCOSIDASE-LIKE PROTEIN"/>
    <property type="match status" value="1"/>
</dbReference>
<dbReference type="SUPFAM" id="SSF74650">
    <property type="entry name" value="Galactose mutarotase-like"/>
    <property type="match status" value="1"/>
</dbReference>
<dbReference type="Pfam" id="PF21365">
    <property type="entry name" value="Glyco_hydro_31_3rd"/>
    <property type="match status" value="1"/>
</dbReference>
<dbReference type="GO" id="GO:0030246">
    <property type="term" value="F:carbohydrate binding"/>
    <property type="evidence" value="ECO:0007669"/>
    <property type="project" value="InterPro"/>
</dbReference>
<dbReference type="GO" id="GO:0006491">
    <property type="term" value="P:N-glycan processing"/>
    <property type="evidence" value="ECO:0007669"/>
    <property type="project" value="TreeGrafter"/>
</dbReference>
<keyword evidence="7" id="KW-1133">Transmembrane helix</keyword>
<evidence type="ECO:0000256" key="3">
    <source>
        <dbReference type="ARBA" id="ARBA00023136"/>
    </source>
</evidence>
<dbReference type="Gene3D" id="2.60.40.1760">
    <property type="entry name" value="glycosyl hydrolase (family 31)"/>
    <property type="match status" value="1"/>
</dbReference>
<keyword evidence="3 7" id="KW-0472">Membrane</keyword>
<feature type="transmembrane region" description="Helical" evidence="7">
    <location>
        <begin position="39"/>
        <end position="57"/>
    </location>
</feature>
<keyword evidence="4" id="KW-1015">Disulfide bond</keyword>
<name>A0AA38I0B2_9CUCU</name>
<comment type="subcellular location">
    <subcellularLocation>
        <location evidence="1">Membrane</location>
    </subcellularLocation>
</comment>
<evidence type="ECO:0000313" key="10">
    <source>
        <dbReference type="Proteomes" id="UP001168821"/>
    </source>
</evidence>
<evidence type="ECO:0000256" key="5">
    <source>
        <dbReference type="PROSITE-ProRule" id="PRU00779"/>
    </source>
</evidence>
<dbReference type="InterPro" id="IPR000519">
    <property type="entry name" value="P_trefoil_dom"/>
</dbReference>
<dbReference type="SUPFAM" id="SSF51011">
    <property type="entry name" value="Glycosyl hydrolase domain"/>
    <property type="match status" value="1"/>
</dbReference>
<gene>
    <name evidence="9" type="ORF">Zmor_024443</name>
</gene>
<dbReference type="Gene3D" id="2.60.40.1180">
    <property type="entry name" value="Golgi alpha-mannosidase II"/>
    <property type="match status" value="1"/>
</dbReference>
<evidence type="ECO:0000256" key="4">
    <source>
        <dbReference type="ARBA" id="ARBA00023157"/>
    </source>
</evidence>
<dbReference type="InterPro" id="IPR044913">
    <property type="entry name" value="P_trefoil_dom_sf"/>
</dbReference>
<proteinExistence type="inferred from homology"/>
<dbReference type="InterPro" id="IPR013780">
    <property type="entry name" value="Glyco_hydro_b"/>
</dbReference>
<dbReference type="SUPFAM" id="SSF51445">
    <property type="entry name" value="(Trans)glycosidases"/>
    <property type="match status" value="1"/>
</dbReference>
<dbReference type="InterPro" id="IPR017853">
    <property type="entry name" value="GH"/>
</dbReference>
<dbReference type="InterPro" id="IPR011013">
    <property type="entry name" value="Gal_mutarotase_sf_dom"/>
</dbReference>
<comment type="caution">
    <text evidence="9">The sequence shown here is derived from an EMBL/GenBank/DDBJ whole genome shotgun (WGS) entry which is preliminary data.</text>
</comment>
<dbReference type="InterPro" id="IPR000322">
    <property type="entry name" value="Glyco_hydro_31_TIM"/>
</dbReference>
<reference evidence="9" key="1">
    <citation type="journal article" date="2023" name="G3 (Bethesda)">
        <title>Whole genome assemblies of Zophobas morio and Tenebrio molitor.</title>
        <authorList>
            <person name="Kaur S."/>
            <person name="Stinson S.A."/>
            <person name="diCenzo G.C."/>
        </authorList>
    </citation>
    <scope>NUCLEOTIDE SEQUENCE</scope>
    <source>
        <strain evidence="9">QUZm001</strain>
    </source>
</reference>
<sequence>MSAQREFIQEQNDLRDDYKIRKRTSPIVNVWRSRSTRGILFLFCFSIVVPVLVYYFLIDNVTTSDELYDTCAVDETYRVPCGKPENTTIDKCNKIHCCFDNTTKRCFHYLPSKYYYFSDSENQDYGSSLVQSPFFEAQLKTVYLSINPTSDKSVQIMLHDNSTTGTITCTNTTEYNCTINSNPLFVEFYRPNSRELLLTTAKGPMIISDHYWEWSFQLTDEYLFGLGQTLIDLSGKSTLTKVIYGNDKDHNTLPNFLAYKNGKYHGLIVRHSGPLEITVFASKLVSLKSLSGKKITLELSVGPTIQEVINQFNDNKAANLIVTPDIFGVHVCREGSSLILKDILEDFKKEQNLDFRYTSDCLHENLFLAAINEKSDSSVTSEMRDLIGDKIIKSSHRFSLSILPQVPYDSDLYTNTADLNIYFKLNQTDYKGQYFKNDVVYPYFNHASVDTFIQKLLEAAKQRFDPHLPTDFVLSRNWPSDQSFVMKEIDKFKYLSKELTEAMSSTLPWNASSDDELQFLEHNNYGYFHVEKIGPALGDGAFIMTASHTFDNFQPIINQNVDISWTNFHNTIVTILSNSLFGHPLTSIPVCGSTSTFTSSHESLCIRWYLMASTAPIFRISSDEPRRDPTSLASLTSKYAASQAKSAIDFRYSLMYYFNTVLGNNEPLMRPMFYDFPDDNNTFALVDQYMVGSDLLVVHPTLPDQTQVTIYLPPGDKWFEFWGGDSYDYNLGKDGWISLTVSETDWIGFVREGSIIPIILNTDENVKQVRLKIALCDNENCEAKGMLITGDEQSFNFTSTQSELAVTNQNGNDSFVLHEIEIFRPHSTCLIKLNADLKLVEDPTVNYHNQSNSSC</sequence>
<evidence type="ECO:0000313" key="9">
    <source>
        <dbReference type="EMBL" id="KAJ3646878.1"/>
    </source>
</evidence>
<dbReference type="PROSITE" id="PS51448">
    <property type="entry name" value="P_TREFOIL_2"/>
    <property type="match status" value="1"/>
</dbReference>
<keyword evidence="7" id="KW-0812">Transmembrane</keyword>
<dbReference type="CDD" id="cd00111">
    <property type="entry name" value="Trefoil"/>
    <property type="match status" value="1"/>
</dbReference>
<comment type="similarity">
    <text evidence="2 6">Belongs to the glycosyl hydrolase 31 family.</text>
</comment>
<evidence type="ECO:0000256" key="1">
    <source>
        <dbReference type="ARBA" id="ARBA00004370"/>
    </source>
</evidence>
<keyword evidence="10" id="KW-1185">Reference proteome</keyword>
<accession>A0AA38I0B2</accession>
<evidence type="ECO:0000256" key="2">
    <source>
        <dbReference type="ARBA" id="ARBA00007806"/>
    </source>
</evidence>
<dbReference type="GO" id="GO:0090599">
    <property type="term" value="F:alpha-glucosidase activity"/>
    <property type="evidence" value="ECO:0007669"/>
    <property type="project" value="TreeGrafter"/>
</dbReference>
<dbReference type="GO" id="GO:0016020">
    <property type="term" value="C:membrane"/>
    <property type="evidence" value="ECO:0007669"/>
    <property type="project" value="UniProtKB-SubCell"/>
</dbReference>
<keyword evidence="6" id="KW-0326">Glycosidase</keyword>
<dbReference type="PANTHER" id="PTHR22762">
    <property type="entry name" value="ALPHA-GLUCOSIDASE"/>
    <property type="match status" value="1"/>
</dbReference>
<dbReference type="Gene3D" id="3.20.20.80">
    <property type="entry name" value="Glycosidases"/>
    <property type="match status" value="1"/>
</dbReference>
<organism evidence="9 10">
    <name type="scientific">Zophobas morio</name>
    <dbReference type="NCBI Taxonomy" id="2755281"/>
    <lineage>
        <taxon>Eukaryota</taxon>
        <taxon>Metazoa</taxon>
        <taxon>Ecdysozoa</taxon>
        <taxon>Arthropoda</taxon>
        <taxon>Hexapoda</taxon>
        <taxon>Insecta</taxon>
        <taxon>Pterygota</taxon>
        <taxon>Neoptera</taxon>
        <taxon>Endopterygota</taxon>
        <taxon>Coleoptera</taxon>
        <taxon>Polyphaga</taxon>
        <taxon>Cucujiformia</taxon>
        <taxon>Tenebrionidae</taxon>
        <taxon>Zophobas</taxon>
    </lineage>
</organism>
<evidence type="ECO:0000256" key="6">
    <source>
        <dbReference type="RuleBase" id="RU361185"/>
    </source>
</evidence>
<dbReference type="InterPro" id="IPR048395">
    <property type="entry name" value="Glyco_hydro_31_C"/>
</dbReference>
<dbReference type="Proteomes" id="UP001168821">
    <property type="component" value="Unassembled WGS sequence"/>
</dbReference>
<comment type="caution">
    <text evidence="5">Lacks conserved residue(s) required for the propagation of feature annotation.</text>
</comment>
<keyword evidence="6" id="KW-0378">Hydrolase</keyword>
<dbReference type="GO" id="GO:0005975">
    <property type="term" value="P:carbohydrate metabolic process"/>
    <property type="evidence" value="ECO:0007669"/>
    <property type="project" value="InterPro"/>
</dbReference>
<protein>
    <recommendedName>
        <fullName evidence="8">P-type domain-containing protein</fullName>
    </recommendedName>
</protein>
<dbReference type="Gene3D" id="4.10.110.10">
    <property type="entry name" value="Spasmolytic Protein, domain 1"/>
    <property type="match status" value="1"/>
</dbReference>
<evidence type="ECO:0000259" key="8">
    <source>
        <dbReference type="PROSITE" id="PS51448"/>
    </source>
</evidence>
<dbReference type="SUPFAM" id="SSF57492">
    <property type="entry name" value="Trefoil"/>
    <property type="match status" value="1"/>
</dbReference>